<evidence type="ECO:0000313" key="1">
    <source>
        <dbReference type="EMBL" id="MDR6533454.1"/>
    </source>
</evidence>
<name>A0ABU1N4S0_9CAUL</name>
<protein>
    <submittedName>
        <fullName evidence="1">Uncharacterized protein (DUF1800 family)</fullName>
    </submittedName>
</protein>
<reference evidence="1 2" key="1">
    <citation type="submission" date="2023-07" db="EMBL/GenBank/DDBJ databases">
        <title>Sorghum-associated microbial communities from plants grown in Nebraska, USA.</title>
        <authorList>
            <person name="Schachtman D."/>
        </authorList>
    </citation>
    <scope>NUCLEOTIDE SEQUENCE [LARGE SCALE GENOMIC DNA]</scope>
    <source>
        <strain evidence="1 2">DS2154</strain>
    </source>
</reference>
<dbReference type="InterPro" id="IPR014917">
    <property type="entry name" value="DUF1800"/>
</dbReference>
<evidence type="ECO:0000313" key="2">
    <source>
        <dbReference type="Proteomes" id="UP001262754"/>
    </source>
</evidence>
<proteinExistence type="predicted"/>
<dbReference type="Pfam" id="PF08811">
    <property type="entry name" value="DUF1800"/>
    <property type="match status" value="1"/>
</dbReference>
<dbReference type="EMBL" id="JAVDRL010000012">
    <property type="protein sequence ID" value="MDR6533454.1"/>
    <property type="molecule type" value="Genomic_DNA"/>
</dbReference>
<dbReference type="RefSeq" id="WP_310034322.1">
    <property type="nucleotide sequence ID" value="NZ_JAVDRL010000012.1"/>
</dbReference>
<keyword evidence="2" id="KW-1185">Reference proteome</keyword>
<accession>A0ABU1N4S0</accession>
<gene>
    <name evidence="1" type="ORF">J2800_004216</name>
</gene>
<comment type="caution">
    <text evidence="1">The sequence shown here is derived from an EMBL/GenBank/DDBJ whole genome shotgun (WGS) entry which is preliminary data.</text>
</comment>
<organism evidence="1 2">
    <name type="scientific">Caulobacter rhizosphaerae</name>
    <dbReference type="NCBI Taxonomy" id="2010972"/>
    <lineage>
        <taxon>Bacteria</taxon>
        <taxon>Pseudomonadati</taxon>
        <taxon>Pseudomonadota</taxon>
        <taxon>Alphaproteobacteria</taxon>
        <taxon>Caulobacterales</taxon>
        <taxon>Caulobacteraceae</taxon>
        <taxon>Caulobacter</taxon>
    </lineage>
</organism>
<sequence>MSLPSNDLMAAIATTRFGLGARPGEIDAARDDPRGFLAAQIRPAGADQPQGGEDSARRLAEVSDYQMQKRDAKAMGEAKGPAVKDLQKDLKDQAGDDFLARARLGATTDAAFRERWALFWANHFTVSATSLAVGAVAGPFEQEAIRPHVFGRFEDLLVASSTHPAMLLYLDQAQSVGPDSRAAQYQRKSGKRAGGLNENLAREILELHTVGVDAGYRQADVTEFARAMTGFSVGRPKDPSPHRFLFRDNAHEPGPRTVMGRRYPQEGQAQALAVMRDLAASPHTARHLATKLAVHFVSDTPPPALVARLQKAYLDSDGRLDEVARALVAAPEAWDPVATKFKTPYEFAISTWRSIDAQPSGIDKLAPVLTGLGQKPFSAPSPKGWADEAQVWCAPDALIKRLRFSEGFAAVVADRLDPSLLAQTALGARLTPAVAKAVARAETRREAMALLLMSPEFQRR</sequence>
<dbReference type="Proteomes" id="UP001262754">
    <property type="component" value="Unassembled WGS sequence"/>
</dbReference>